<dbReference type="InterPro" id="IPR008030">
    <property type="entry name" value="NmrA-like"/>
</dbReference>
<evidence type="ECO:0000256" key="2">
    <source>
        <dbReference type="ARBA" id="ARBA00022531"/>
    </source>
</evidence>
<dbReference type="Pfam" id="PF05368">
    <property type="entry name" value="NmrA"/>
    <property type="match status" value="1"/>
</dbReference>
<gene>
    <name evidence="6" type="primary">ycf39</name>
</gene>
<keyword evidence="6" id="KW-0150">Chloroplast</keyword>
<comment type="subcellular location">
    <subcellularLocation>
        <location evidence="1">Plastid</location>
    </subcellularLocation>
</comment>
<evidence type="ECO:0000256" key="3">
    <source>
        <dbReference type="ARBA" id="ARBA00022640"/>
    </source>
</evidence>
<keyword evidence="2" id="KW-0602">Photosynthesis</keyword>
<dbReference type="SUPFAM" id="SSF51735">
    <property type="entry name" value="NAD(P)-binding Rossmann-fold domains"/>
    <property type="match status" value="1"/>
</dbReference>
<dbReference type="GeneID" id="33353034"/>
<reference evidence="6" key="1">
    <citation type="journal article" date="2017" name="J. Phycol.">
        <title>Analysis of chloroplast genomes and a supermatrix inform reclassification of the Rhodomelaceae (Rhodophyta).</title>
        <authorList>
            <person name="Diaz-Tapia P."/>
            <person name="Maggs C.A."/>
            <person name="West J.A."/>
            <person name="Verbruggen H."/>
        </authorList>
    </citation>
    <scope>NUCLEOTIDE SEQUENCE</scope>
    <source>
        <strain evidence="6">HV1445</strain>
    </source>
</reference>
<keyword evidence="3 6" id="KW-0934">Plastid</keyword>
<dbReference type="AlphaFoldDB" id="A0A1Z1M117"/>
<evidence type="ECO:0000259" key="5">
    <source>
        <dbReference type="Pfam" id="PF05368"/>
    </source>
</evidence>
<dbReference type="GO" id="GO:0009536">
    <property type="term" value="C:plastid"/>
    <property type="evidence" value="ECO:0007669"/>
    <property type="project" value="UniProtKB-SubCell"/>
</dbReference>
<evidence type="ECO:0000256" key="4">
    <source>
        <dbReference type="ARBA" id="ARBA00023276"/>
    </source>
</evidence>
<dbReference type="RefSeq" id="YP_009391428.1">
    <property type="nucleotide sequence ID" value="NC_035258.1"/>
</dbReference>
<dbReference type="Gene3D" id="3.40.50.720">
    <property type="entry name" value="NAD(P)-binding Rossmann-like Domain"/>
    <property type="match status" value="1"/>
</dbReference>
<dbReference type="EMBL" id="MF101409">
    <property type="protein sequence ID" value="ARW59572.1"/>
    <property type="molecule type" value="Genomic_DNA"/>
</dbReference>
<accession>A0A1Z1M117</accession>
<name>A0A1Z1M117_9FLOR</name>
<organism evidence="6">
    <name type="scientific">Platysiphonia delicata</name>
    <dbReference type="NCBI Taxonomy" id="2006979"/>
    <lineage>
        <taxon>Eukaryota</taxon>
        <taxon>Rhodophyta</taxon>
        <taxon>Florideophyceae</taxon>
        <taxon>Rhodymeniophycidae</taxon>
        <taxon>Ceramiales</taxon>
        <taxon>Delesseriaceae</taxon>
        <taxon>Platysiphonia</taxon>
    </lineage>
</organism>
<dbReference type="CDD" id="cd05243">
    <property type="entry name" value="SDR_a5"/>
    <property type="match status" value="1"/>
</dbReference>
<sequence length="322" mass="36604">MSLLIIGSTGTLGRQIVRIALNHGFQVKCLIRNFRRAGFLKELGAELVYGDLNIPETIPPTLYNVTAIIDASASRPNDLNNIEKIDLASKYVIIQAAKQAQIKHLVFFSFINSGRYSHIPLINLKLLVENQLVNSNISYTIFYLSGFFQGLINQYAVPILDQKSVWVTSESNAIAYINTQDVAKIVIKSLSIVESKNIALPIVGIKAWKSSQIINLCEKISGKQAKISIVPVYFIKIFKNFTSLFQWTWPISERLAFIEILSTNNIFNTVMDKTLTLLLMQSYEIESLEEYIQDYFEKIMTKIKKLNDRSTKEQVDINNFSF</sequence>
<dbReference type="GO" id="GO:0009523">
    <property type="term" value="C:photosystem II"/>
    <property type="evidence" value="ECO:0007669"/>
    <property type="project" value="UniProtKB-KW"/>
</dbReference>
<feature type="domain" description="NmrA-like" evidence="5">
    <location>
        <begin position="3"/>
        <end position="291"/>
    </location>
</feature>
<keyword evidence="4" id="KW-0604">Photosystem II</keyword>
<dbReference type="PANTHER" id="PTHR47128">
    <property type="match status" value="1"/>
</dbReference>
<dbReference type="InterPro" id="IPR044256">
    <property type="entry name" value="HCF244-like"/>
</dbReference>
<evidence type="ECO:0000313" key="6">
    <source>
        <dbReference type="EMBL" id="ARW59572.1"/>
    </source>
</evidence>
<protein>
    <recommendedName>
        <fullName evidence="5">NmrA-like domain-containing protein</fullName>
    </recommendedName>
</protein>
<dbReference type="PANTHER" id="PTHR47128:SF2">
    <property type="entry name" value="PROTEIN HIGH CHLOROPHYLL FLUORESCENCE PHENOTYPE 244, CHLOROPLASTIC"/>
    <property type="match status" value="1"/>
</dbReference>
<proteinExistence type="predicted"/>
<evidence type="ECO:0000256" key="1">
    <source>
        <dbReference type="ARBA" id="ARBA00004474"/>
    </source>
</evidence>
<dbReference type="GO" id="GO:0015979">
    <property type="term" value="P:photosynthesis"/>
    <property type="evidence" value="ECO:0007669"/>
    <property type="project" value="UniProtKB-KW"/>
</dbReference>
<dbReference type="InterPro" id="IPR036291">
    <property type="entry name" value="NAD(P)-bd_dom_sf"/>
</dbReference>
<geneLocation type="chloroplast" evidence="6"/>